<organism evidence="1 2">
    <name type="scientific">Ewingella americana (strain ATCC 33852 / DSM 4580 / CCUG 14506 / JCM 5911 / LMG 7869 / NCTC 12157 / CDC 1468-78)</name>
    <dbReference type="NCBI Taxonomy" id="910964"/>
    <lineage>
        <taxon>Bacteria</taxon>
        <taxon>Pseudomonadati</taxon>
        <taxon>Pseudomonadota</taxon>
        <taxon>Gammaproteobacteria</taxon>
        <taxon>Enterobacterales</taxon>
        <taxon>Yersiniaceae</taxon>
        <taxon>Ewingella</taxon>
    </lineage>
</organism>
<dbReference type="Proteomes" id="UP000028640">
    <property type="component" value="Unassembled WGS sequence"/>
</dbReference>
<protein>
    <recommendedName>
        <fullName evidence="3">DUF1868 domain-containing protein</fullName>
    </recommendedName>
</protein>
<accession>A0A085GBK9</accession>
<name>A0A085GBK9_EWIA3</name>
<dbReference type="EMBL" id="JMPJ01000051">
    <property type="protein sequence ID" value="KFC81104.1"/>
    <property type="molecule type" value="Genomic_DNA"/>
</dbReference>
<dbReference type="eggNOG" id="ENOG502Z8E2">
    <property type="taxonomic scope" value="Bacteria"/>
</dbReference>
<sequence>MQENTMQLKDVIHQAYEKVTKNSLELWEAKAGSGAPIETPFYHPTKLAISSGNRPHLCDSLLELLMALNQVAQSDPLVDVNPPQGVHFSFFPITRDIYDNPQDVEGIEQLQAIFTQHCANHVMHISQLRLVALPNQILLAGIPDEQSLKVRQWLADALLDSPWREKVRARYPSGDIPQLFWHSTLMRYSADVVSPQIREMFKRFQQIDFGEVQLPVQLVLCSYNWQRLFTLA</sequence>
<reference evidence="1 2" key="1">
    <citation type="submission" date="2014-05" db="EMBL/GenBank/DDBJ databases">
        <title>ATOL: Assembling a taxonomically balanced genome-scale reconstruction of the evolutionary history of the Enterobacteriaceae.</title>
        <authorList>
            <person name="Plunkett G.III."/>
            <person name="Neeno-Eckwall E.C."/>
            <person name="Glasner J.D."/>
            <person name="Perna N.T."/>
        </authorList>
    </citation>
    <scope>NUCLEOTIDE SEQUENCE [LARGE SCALE GENOMIC DNA]</scope>
    <source>
        <strain evidence="1 2">ATCC 33852</strain>
    </source>
</reference>
<proteinExistence type="predicted"/>
<evidence type="ECO:0000313" key="1">
    <source>
        <dbReference type="EMBL" id="KFC81104.1"/>
    </source>
</evidence>
<comment type="caution">
    <text evidence="1">The sequence shown here is derived from an EMBL/GenBank/DDBJ whole genome shotgun (WGS) entry which is preliminary data.</text>
</comment>
<evidence type="ECO:0008006" key="3">
    <source>
        <dbReference type="Google" id="ProtNLM"/>
    </source>
</evidence>
<evidence type="ECO:0000313" key="2">
    <source>
        <dbReference type="Proteomes" id="UP000028640"/>
    </source>
</evidence>
<gene>
    <name evidence="1" type="ORF">GEAM_1737</name>
</gene>
<dbReference type="AlphaFoldDB" id="A0A085GBK9"/>
<keyword evidence="2" id="KW-1185">Reference proteome</keyword>